<feature type="compositionally biased region" description="Low complexity" evidence="1">
    <location>
        <begin position="279"/>
        <end position="298"/>
    </location>
</feature>
<feature type="transmembrane region" description="Helical" evidence="2">
    <location>
        <begin position="100"/>
        <end position="120"/>
    </location>
</feature>
<dbReference type="Proteomes" id="UP000016930">
    <property type="component" value="Unassembled WGS sequence"/>
</dbReference>
<dbReference type="PANTHER" id="PTHR37992:SF1">
    <property type="entry name" value="DUF1774-DOMAIN-CONTAINING PROTEIN"/>
    <property type="match status" value="1"/>
</dbReference>
<dbReference type="EMBL" id="KB445797">
    <property type="protein sequence ID" value="EMD37014.1"/>
    <property type="molecule type" value="Genomic_DNA"/>
</dbReference>
<sequence length="314" mass="34026">MMDSSPLDTSLPAVREYVALVRLQVLTPLSLLLALASFLVCAFVLRPSLADLVHLYPSVLAPNKRVVGVYLALLFVAQIGLCVLLVVARDPHTKHLLRATAPPLIAANILAALWAPAFALQSFVPAAALQGTLLVALVFALGAGWVSGPGSWPARLFVHAPIRAFFFAPLYIGFPYCLFVALGWTWSPGEPQHFRNHAYAGAAVVLGVNILALVVIVWRHDLVGCVCASWLCAALWSVDPKAAEVWIPAAVFTALRPLALLAAWLWRRIRPRRRQPIALPPDDAEAARAQQHARAPAPEGERPAREVDVDALWG</sequence>
<feature type="transmembrane region" description="Helical" evidence="2">
    <location>
        <begin position="20"/>
        <end position="45"/>
    </location>
</feature>
<accession>M2PL42</accession>
<name>M2PL42_CERS8</name>
<feature type="compositionally biased region" description="Basic and acidic residues" evidence="1">
    <location>
        <begin position="299"/>
        <end position="308"/>
    </location>
</feature>
<dbReference type="STRING" id="914234.M2PL42"/>
<dbReference type="OrthoDB" id="3342455at2759"/>
<feature type="transmembrane region" description="Helical" evidence="2">
    <location>
        <begin position="166"/>
        <end position="186"/>
    </location>
</feature>
<evidence type="ECO:0000256" key="2">
    <source>
        <dbReference type="SAM" id="Phobius"/>
    </source>
</evidence>
<keyword evidence="2" id="KW-0812">Transmembrane</keyword>
<keyword evidence="2" id="KW-1133">Transmembrane helix</keyword>
<protein>
    <submittedName>
        <fullName evidence="3">Uncharacterized protein</fullName>
    </submittedName>
</protein>
<proteinExistence type="predicted"/>
<organism evidence="3 4">
    <name type="scientific">Ceriporiopsis subvermispora (strain B)</name>
    <name type="common">White-rot fungus</name>
    <name type="synonym">Gelatoporia subvermispora</name>
    <dbReference type="NCBI Taxonomy" id="914234"/>
    <lineage>
        <taxon>Eukaryota</taxon>
        <taxon>Fungi</taxon>
        <taxon>Dikarya</taxon>
        <taxon>Basidiomycota</taxon>
        <taxon>Agaricomycotina</taxon>
        <taxon>Agaricomycetes</taxon>
        <taxon>Polyporales</taxon>
        <taxon>Gelatoporiaceae</taxon>
        <taxon>Gelatoporia</taxon>
    </lineage>
</organism>
<feature type="transmembrane region" description="Helical" evidence="2">
    <location>
        <begin position="127"/>
        <end position="146"/>
    </location>
</feature>
<dbReference type="HOGENOM" id="CLU_033260_0_0_1"/>
<gene>
    <name evidence="3" type="ORF">CERSUDRAFT_114912</name>
</gene>
<keyword evidence="4" id="KW-1185">Reference proteome</keyword>
<feature type="transmembrane region" description="Helical" evidence="2">
    <location>
        <begin position="245"/>
        <end position="266"/>
    </location>
</feature>
<evidence type="ECO:0000313" key="4">
    <source>
        <dbReference type="Proteomes" id="UP000016930"/>
    </source>
</evidence>
<reference evidence="3 4" key="1">
    <citation type="journal article" date="2012" name="Proc. Natl. Acad. Sci. U.S.A.">
        <title>Comparative genomics of Ceriporiopsis subvermispora and Phanerochaete chrysosporium provide insight into selective ligninolysis.</title>
        <authorList>
            <person name="Fernandez-Fueyo E."/>
            <person name="Ruiz-Duenas F.J."/>
            <person name="Ferreira P."/>
            <person name="Floudas D."/>
            <person name="Hibbett D.S."/>
            <person name="Canessa P."/>
            <person name="Larrondo L.F."/>
            <person name="James T.Y."/>
            <person name="Seelenfreund D."/>
            <person name="Lobos S."/>
            <person name="Polanco R."/>
            <person name="Tello M."/>
            <person name="Honda Y."/>
            <person name="Watanabe T."/>
            <person name="Watanabe T."/>
            <person name="Ryu J.S."/>
            <person name="Kubicek C.P."/>
            <person name="Schmoll M."/>
            <person name="Gaskell J."/>
            <person name="Hammel K.E."/>
            <person name="St John F.J."/>
            <person name="Vanden Wymelenberg A."/>
            <person name="Sabat G."/>
            <person name="Splinter BonDurant S."/>
            <person name="Syed K."/>
            <person name="Yadav J.S."/>
            <person name="Doddapaneni H."/>
            <person name="Subramanian V."/>
            <person name="Lavin J.L."/>
            <person name="Oguiza J.A."/>
            <person name="Perez G."/>
            <person name="Pisabarro A.G."/>
            <person name="Ramirez L."/>
            <person name="Santoyo F."/>
            <person name="Master E."/>
            <person name="Coutinho P.M."/>
            <person name="Henrissat B."/>
            <person name="Lombard V."/>
            <person name="Magnuson J.K."/>
            <person name="Kuees U."/>
            <person name="Hori C."/>
            <person name="Igarashi K."/>
            <person name="Samejima M."/>
            <person name="Held B.W."/>
            <person name="Barry K.W."/>
            <person name="LaButti K.M."/>
            <person name="Lapidus A."/>
            <person name="Lindquist E.A."/>
            <person name="Lucas S.M."/>
            <person name="Riley R."/>
            <person name="Salamov A.A."/>
            <person name="Hoffmeister D."/>
            <person name="Schwenk D."/>
            <person name="Hadar Y."/>
            <person name="Yarden O."/>
            <person name="de Vries R.P."/>
            <person name="Wiebenga A."/>
            <person name="Stenlid J."/>
            <person name="Eastwood D."/>
            <person name="Grigoriev I.V."/>
            <person name="Berka R.M."/>
            <person name="Blanchette R.A."/>
            <person name="Kersten P."/>
            <person name="Martinez A.T."/>
            <person name="Vicuna R."/>
            <person name="Cullen D."/>
        </authorList>
    </citation>
    <scope>NUCLEOTIDE SEQUENCE [LARGE SCALE GENOMIC DNA]</scope>
    <source>
        <strain evidence="3 4">B</strain>
    </source>
</reference>
<evidence type="ECO:0000256" key="1">
    <source>
        <dbReference type="SAM" id="MobiDB-lite"/>
    </source>
</evidence>
<evidence type="ECO:0000313" key="3">
    <source>
        <dbReference type="EMBL" id="EMD37014.1"/>
    </source>
</evidence>
<keyword evidence="2" id="KW-0472">Membrane</keyword>
<dbReference type="PANTHER" id="PTHR37992">
    <property type="entry name" value="EXPRESSED PROTEIN"/>
    <property type="match status" value="1"/>
</dbReference>
<feature type="transmembrane region" description="Helical" evidence="2">
    <location>
        <begin position="66"/>
        <end position="88"/>
    </location>
</feature>
<dbReference type="AlphaFoldDB" id="M2PL42"/>
<dbReference type="InterPro" id="IPR013920">
    <property type="entry name" value="DUF1774_fun"/>
</dbReference>
<feature type="region of interest" description="Disordered" evidence="1">
    <location>
        <begin position="279"/>
        <end position="314"/>
    </location>
</feature>
<feature type="transmembrane region" description="Helical" evidence="2">
    <location>
        <begin position="198"/>
        <end position="218"/>
    </location>
</feature>